<accession>A0A1C3VDG4</accession>
<dbReference type="EMBL" id="FMAC01000005">
    <property type="protein sequence ID" value="SCB25719.1"/>
    <property type="molecule type" value="Genomic_DNA"/>
</dbReference>
<proteinExistence type="predicted"/>
<dbReference type="AlphaFoldDB" id="A0A1C3VDG4"/>
<sequence length="54" mass="5951">MTGFLLLVSDKNSSARLADGLIPWQVVRDMVLRQFVHCAKARRMSQGTAAAMSD</sequence>
<protein>
    <submittedName>
        <fullName evidence="1">Uncharacterized protein</fullName>
    </submittedName>
</protein>
<reference evidence="2" key="1">
    <citation type="submission" date="2016-08" db="EMBL/GenBank/DDBJ databases">
        <authorList>
            <person name="Varghese N."/>
            <person name="Submissions Spin"/>
        </authorList>
    </citation>
    <scope>NUCLEOTIDE SEQUENCE [LARGE SCALE GENOMIC DNA]</scope>
    <source>
        <strain evidence="2">CCBAU 57015</strain>
    </source>
</reference>
<organism evidence="1 2">
    <name type="scientific">Rhizobium hainanense</name>
    <dbReference type="NCBI Taxonomy" id="52131"/>
    <lineage>
        <taxon>Bacteria</taxon>
        <taxon>Pseudomonadati</taxon>
        <taxon>Pseudomonadota</taxon>
        <taxon>Alphaproteobacteria</taxon>
        <taxon>Hyphomicrobiales</taxon>
        <taxon>Rhizobiaceae</taxon>
        <taxon>Rhizobium/Agrobacterium group</taxon>
        <taxon>Rhizobium</taxon>
    </lineage>
</organism>
<gene>
    <name evidence="1" type="ORF">GA0061100_105363</name>
</gene>
<dbReference type="RefSeq" id="WP_159444795.1">
    <property type="nucleotide sequence ID" value="NZ_FMAC01000005.1"/>
</dbReference>
<evidence type="ECO:0000313" key="2">
    <source>
        <dbReference type="Proteomes" id="UP000186228"/>
    </source>
</evidence>
<evidence type="ECO:0000313" key="1">
    <source>
        <dbReference type="EMBL" id="SCB25719.1"/>
    </source>
</evidence>
<name>A0A1C3VDG4_9HYPH</name>
<dbReference type="Proteomes" id="UP000186228">
    <property type="component" value="Unassembled WGS sequence"/>
</dbReference>
<keyword evidence="2" id="KW-1185">Reference proteome</keyword>